<proteinExistence type="predicted"/>
<dbReference type="EMBL" id="JAQJZJ010000011">
    <property type="protein sequence ID" value="MDA7088655.1"/>
    <property type="molecule type" value="Genomic_DNA"/>
</dbReference>
<evidence type="ECO:0000256" key="2">
    <source>
        <dbReference type="SAM" id="SignalP"/>
    </source>
</evidence>
<keyword evidence="4" id="KW-1185">Reference proteome</keyword>
<feature type="signal peptide" evidence="2">
    <location>
        <begin position="1"/>
        <end position="17"/>
    </location>
</feature>
<reference evidence="3 4" key="1">
    <citation type="submission" date="2023-01" db="EMBL/GenBank/DDBJ databases">
        <title>Pseudomonas SA3-5T sp. nov., isolated from tidal flat sediment.</title>
        <authorList>
            <person name="Kim H.S."/>
            <person name="Kim J.-S."/>
            <person name="Suh M.K."/>
            <person name="Eom M.K."/>
            <person name="Lee J.-S."/>
        </authorList>
    </citation>
    <scope>NUCLEOTIDE SEQUENCE [LARGE SCALE GENOMIC DNA]</scope>
    <source>
        <strain evidence="3 4">SA3-5</strain>
    </source>
</reference>
<evidence type="ECO:0000256" key="1">
    <source>
        <dbReference type="SAM" id="MobiDB-lite"/>
    </source>
</evidence>
<feature type="chain" id="PRO_5045053590" evidence="2">
    <location>
        <begin position="18"/>
        <end position="253"/>
    </location>
</feature>
<feature type="region of interest" description="Disordered" evidence="1">
    <location>
        <begin position="227"/>
        <end position="253"/>
    </location>
</feature>
<accession>A0ABT4XKD2</accession>
<gene>
    <name evidence="3" type="ORF">PH586_19935</name>
</gene>
<dbReference type="Proteomes" id="UP001212042">
    <property type="component" value="Unassembled WGS sequence"/>
</dbReference>
<evidence type="ECO:0000313" key="3">
    <source>
        <dbReference type="EMBL" id="MDA7088655.1"/>
    </source>
</evidence>
<sequence>MRSPLLLAALCSPLALAQNLIEVQPHAMLRLPATTHVLQVERLHIADHGTLLIPSGLTDMHVAELRLGRNARIAIAPGEQPFRLDVESGEVAAGAQISVRGAPGSFLQPALPGRTLSLRLVAVATEALLVDARGGMGAPGYSGLDGADGKPGGCTWGQASRGYDGLRGGDGQAGARGGQVRLEVPLGFPLERLQVRLDGGAGGSAGNGGNPGAGGASKGCWLYSTSHARDGRSGQSGQSGSAGAAGNLDVVRF</sequence>
<name>A0ABT4XKD2_9PSED</name>
<organism evidence="3 4">
    <name type="scientific">Pseudomonas aestuarii</name>
    <dbReference type="NCBI Taxonomy" id="3018340"/>
    <lineage>
        <taxon>Bacteria</taxon>
        <taxon>Pseudomonadati</taxon>
        <taxon>Pseudomonadota</taxon>
        <taxon>Gammaproteobacteria</taxon>
        <taxon>Pseudomonadales</taxon>
        <taxon>Pseudomonadaceae</taxon>
        <taxon>Pseudomonas</taxon>
    </lineage>
</organism>
<comment type="caution">
    <text evidence="3">The sequence shown here is derived from an EMBL/GenBank/DDBJ whole genome shotgun (WGS) entry which is preliminary data.</text>
</comment>
<feature type="compositionally biased region" description="Low complexity" evidence="1">
    <location>
        <begin position="233"/>
        <end position="246"/>
    </location>
</feature>
<protein>
    <submittedName>
        <fullName evidence="3">Collagen-like protein</fullName>
    </submittedName>
</protein>
<evidence type="ECO:0000313" key="4">
    <source>
        <dbReference type="Proteomes" id="UP001212042"/>
    </source>
</evidence>
<dbReference type="RefSeq" id="WP_271349548.1">
    <property type="nucleotide sequence ID" value="NZ_JAQJZJ010000011.1"/>
</dbReference>
<keyword evidence="2" id="KW-0732">Signal</keyword>